<dbReference type="GO" id="GO:0030042">
    <property type="term" value="P:actin filament depolymerization"/>
    <property type="evidence" value="ECO:0007669"/>
    <property type="project" value="InterPro"/>
</dbReference>
<dbReference type="InterPro" id="IPR029006">
    <property type="entry name" value="ADF-H/Gelsolin-like_dom_sf"/>
</dbReference>
<dbReference type="AlphaFoldDB" id="A0AAV9VQS3"/>
<accession>A0AAV9VQS3</accession>
<keyword evidence="4" id="KW-0009">Actin-binding</keyword>
<organism evidence="7 8">
    <name type="scientific">Orbilia blumenaviensis</name>
    <dbReference type="NCBI Taxonomy" id="1796055"/>
    <lineage>
        <taxon>Eukaryota</taxon>
        <taxon>Fungi</taxon>
        <taxon>Dikarya</taxon>
        <taxon>Ascomycota</taxon>
        <taxon>Pezizomycotina</taxon>
        <taxon>Orbiliomycetes</taxon>
        <taxon>Orbiliales</taxon>
        <taxon>Orbiliaceae</taxon>
        <taxon>Orbilia</taxon>
    </lineage>
</organism>
<dbReference type="Gene3D" id="3.40.20.10">
    <property type="entry name" value="Severin"/>
    <property type="match status" value="1"/>
</dbReference>
<protein>
    <recommendedName>
        <fullName evidence="3">Cofilin</fullName>
    </recommendedName>
    <alternativeName>
        <fullName evidence="5">Actin-depolymerizing factor 1</fullName>
    </alternativeName>
</protein>
<dbReference type="Pfam" id="PF00241">
    <property type="entry name" value="Cofilin_ADF"/>
    <property type="match status" value="1"/>
</dbReference>
<proteinExistence type="inferred from homology"/>
<dbReference type="PROSITE" id="PS51263">
    <property type="entry name" value="ADF_H"/>
    <property type="match status" value="1"/>
</dbReference>
<evidence type="ECO:0000256" key="1">
    <source>
        <dbReference type="ARBA" id="ARBA00004109"/>
    </source>
</evidence>
<reference evidence="7 8" key="1">
    <citation type="submission" date="2019-10" db="EMBL/GenBank/DDBJ databases">
        <authorList>
            <person name="Palmer J.M."/>
        </authorList>
    </citation>
    <scope>NUCLEOTIDE SEQUENCE [LARGE SCALE GENOMIC DNA]</scope>
    <source>
        <strain evidence="7 8">TWF730</strain>
    </source>
</reference>
<gene>
    <name evidence="7" type="ORF">TWF730_001098</name>
</gene>
<dbReference type="PANTHER" id="PTHR11913">
    <property type="entry name" value="COFILIN-RELATED"/>
    <property type="match status" value="1"/>
</dbReference>
<evidence type="ECO:0000256" key="5">
    <source>
        <dbReference type="ARBA" id="ARBA00032427"/>
    </source>
</evidence>
<dbReference type="GO" id="GO:0016363">
    <property type="term" value="C:nuclear matrix"/>
    <property type="evidence" value="ECO:0007669"/>
    <property type="project" value="UniProtKB-SubCell"/>
</dbReference>
<comment type="caution">
    <text evidence="7">The sequence shown here is derived from an EMBL/GenBank/DDBJ whole genome shotgun (WGS) entry which is preliminary data.</text>
</comment>
<comment type="subcellular location">
    <subcellularLocation>
        <location evidence="1">Nucleus matrix</location>
    </subcellularLocation>
</comment>
<evidence type="ECO:0000256" key="3">
    <source>
        <dbReference type="ARBA" id="ARBA00015630"/>
    </source>
</evidence>
<dbReference type="InterPro" id="IPR002108">
    <property type="entry name" value="ADF-H"/>
</dbReference>
<evidence type="ECO:0000256" key="4">
    <source>
        <dbReference type="ARBA" id="ARBA00023203"/>
    </source>
</evidence>
<dbReference type="SMART" id="SM00102">
    <property type="entry name" value="ADF"/>
    <property type="match status" value="1"/>
</dbReference>
<sequence length="144" mass="16010">MAHPHLPTASLTPFTNLQSSTTQAYLLYTITPPSNLITLTSISSPKTEDYQTFLSELPDNECRYGIYNFGNPESQSESKEGEVSTTIVFIIWLPDGANVMERELFLEYSSVMLAGFEGLKDAVRVEASEKGVLQEEGVRRRVGL</sequence>
<dbReference type="Proteomes" id="UP001373714">
    <property type="component" value="Unassembled WGS sequence"/>
</dbReference>
<evidence type="ECO:0000313" key="8">
    <source>
        <dbReference type="Proteomes" id="UP001373714"/>
    </source>
</evidence>
<evidence type="ECO:0000313" key="7">
    <source>
        <dbReference type="EMBL" id="KAK6363678.1"/>
    </source>
</evidence>
<dbReference type="EMBL" id="JAVHNS010000001">
    <property type="protein sequence ID" value="KAK6363678.1"/>
    <property type="molecule type" value="Genomic_DNA"/>
</dbReference>
<evidence type="ECO:0000259" key="6">
    <source>
        <dbReference type="PROSITE" id="PS51263"/>
    </source>
</evidence>
<dbReference type="InterPro" id="IPR017904">
    <property type="entry name" value="ADF/Cofilin"/>
</dbReference>
<dbReference type="SUPFAM" id="SSF55753">
    <property type="entry name" value="Actin depolymerizing proteins"/>
    <property type="match status" value="1"/>
</dbReference>
<comment type="similarity">
    <text evidence="2">Belongs to the actin-binding proteins ADF family.</text>
</comment>
<dbReference type="GO" id="GO:0015629">
    <property type="term" value="C:actin cytoskeleton"/>
    <property type="evidence" value="ECO:0007669"/>
    <property type="project" value="InterPro"/>
</dbReference>
<feature type="domain" description="ADF-H" evidence="6">
    <location>
        <begin position="1"/>
        <end position="143"/>
    </location>
</feature>
<dbReference type="GO" id="GO:0003779">
    <property type="term" value="F:actin binding"/>
    <property type="evidence" value="ECO:0007669"/>
    <property type="project" value="UniProtKB-KW"/>
</dbReference>
<keyword evidence="8" id="KW-1185">Reference proteome</keyword>
<name>A0AAV9VQS3_9PEZI</name>
<evidence type="ECO:0000256" key="2">
    <source>
        <dbReference type="ARBA" id="ARBA00006844"/>
    </source>
</evidence>